<reference evidence="1" key="2">
    <citation type="journal article" date="2015" name="Fish Shellfish Immunol.">
        <title>Early steps in the European eel (Anguilla anguilla)-Vibrio vulnificus interaction in the gills: Role of the RtxA13 toxin.</title>
        <authorList>
            <person name="Callol A."/>
            <person name="Pajuelo D."/>
            <person name="Ebbesson L."/>
            <person name="Teles M."/>
            <person name="MacKenzie S."/>
            <person name="Amaro C."/>
        </authorList>
    </citation>
    <scope>NUCLEOTIDE SEQUENCE</scope>
</reference>
<evidence type="ECO:0000313" key="1">
    <source>
        <dbReference type="EMBL" id="JAH16460.1"/>
    </source>
</evidence>
<reference evidence="1" key="1">
    <citation type="submission" date="2014-11" db="EMBL/GenBank/DDBJ databases">
        <authorList>
            <person name="Amaro Gonzalez C."/>
        </authorList>
    </citation>
    <scope>NUCLEOTIDE SEQUENCE</scope>
</reference>
<protein>
    <submittedName>
        <fullName evidence="1">Uncharacterized protein</fullName>
    </submittedName>
</protein>
<accession>A0A0E9QJE3</accession>
<name>A0A0E9QJE3_ANGAN</name>
<sequence>MKLVRIAVIRMLKTNTEVCLTN</sequence>
<dbReference type="AlphaFoldDB" id="A0A0E9QJE3"/>
<dbReference type="EMBL" id="GBXM01092117">
    <property type="protein sequence ID" value="JAH16460.1"/>
    <property type="molecule type" value="Transcribed_RNA"/>
</dbReference>
<organism evidence="1">
    <name type="scientific">Anguilla anguilla</name>
    <name type="common">European freshwater eel</name>
    <name type="synonym">Muraena anguilla</name>
    <dbReference type="NCBI Taxonomy" id="7936"/>
    <lineage>
        <taxon>Eukaryota</taxon>
        <taxon>Metazoa</taxon>
        <taxon>Chordata</taxon>
        <taxon>Craniata</taxon>
        <taxon>Vertebrata</taxon>
        <taxon>Euteleostomi</taxon>
        <taxon>Actinopterygii</taxon>
        <taxon>Neopterygii</taxon>
        <taxon>Teleostei</taxon>
        <taxon>Anguilliformes</taxon>
        <taxon>Anguillidae</taxon>
        <taxon>Anguilla</taxon>
    </lineage>
</organism>
<proteinExistence type="predicted"/>